<accession>A0A0C2XL30</accession>
<feature type="compositionally biased region" description="Low complexity" evidence="1">
    <location>
        <begin position="53"/>
        <end position="101"/>
    </location>
</feature>
<keyword evidence="2" id="KW-0812">Transmembrane</keyword>
<feature type="compositionally biased region" description="Polar residues" evidence="1">
    <location>
        <begin position="162"/>
        <end position="181"/>
    </location>
</feature>
<dbReference type="Proteomes" id="UP000053424">
    <property type="component" value="Unassembled WGS sequence"/>
</dbReference>
<evidence type="ECO:0000256" key="2">
    <source>
        <dbReference type="SAM" id="Phobius"/>
    </source>
</evidence>
<protein>
    <submittedName>
        <fullName evidence="3">Uncharacterized protein</fullName>
    </submittedName>
</protein>
<evidence type="ECO:0000256" key="1">
    <source>
        <dbReference type="SAM" id="MobiDB-lite"/>
    </source>
</evidence>
<organism evidence="3 4">
    <name type="scientific">Hebeloma cylindrosporum</name>
    <dbReference type="NCBI Taxonomy" id="76867"/>
    <lineage>
        <taxon>Eukaryota</taxon>
        <taxon>Fungi</taxon>
        <taxon>Dikarya</taxon>
        <taxon>Basidiomycota</taxon>
        <taxon>Agaricomycotina</taxon>
        <taxon>Agaricomycetes</taxon>
        <taxon>Agaricomycetidae</taxon>
        <taxon>Agaricales</taxon>
        <taxon>Agaricineae</taxon>
        <taxon>Hymenogastraceae</taxon>
        <taxon>Hebeloma</taxon>
    </lineage>
</organism>
<dbReference type="HOGENOM" id="CLU_051041_0_0_1"/>
<sequence>MASPRDSWVNAYEHVDFDVPIFKSSSNILGKEHERAERQAMLPPIFGTTKGDSASSPSATSSPHIPPSSSTSSGTLVASGSSSSNLFGFASSVSSSSSNTSPQFGLGALGTNDTAATPPSEKTGQLSSQAPTSGRSPRSSSFKHYPSSPLAASSPSGSNSNTIPQYAGQQSSSQAPVTGSASFARHASRSDGFNASASTSVPPSTSISTDRTSPNSLVAPSSFPSRGSMILYRLSGTEDGLLVPPPGISHPSNRGSTYSISADSIVELAGGSKYPTLGQSTGGLIAYVYDPDEDDDDDEDAWLHDKTWASSVSLRGFTNITTLVALIAALLCLFIVLPVAKNLSDNGVAMKILGNTRINATGQAVEGFRREFSEELIVVRFAPEGR</sequence>
<reference evidence="3 4" key="1">
    <citation type="submission" date="2014-04" db="EMBL/GenBank/DDBJ databases">
        <authorList>
            <consortium name="DOE Joint Genome Institute"/>
            <person name="Kuo A."/>
            <person name="Gay G."/>
            <person name="Dore J."/>
            <person name="Kohler A."/>
            <person name="Nagy L.G."/>
            <person name="Floudas D."/>
            <person name="Copeland A."/>
            <person name="Barry K.W."/>
            <person name="Cichocki N."/>
            <person name="Veneault-Fourrey C."/>
            <person name="LaButti K."/>
            <person name="Lindquist E.A."/>
            <person name="Lipzen A."/>
            <person name="Lundell T."/>
            <person name="Morin E."/>
            <person name="Murat C."/>
            <person name="Sun H."/>
            <person name="Tunlid A."/>
            <person name="Henrissat B."/>
            <person name="Grigoriev I.V."/>
            <person name="Hibbett D.S."/>
            <person name="Martin F."/>
            <person name="Nordberg H.P."/>
            <person name="Cantor M.N."/>
            <person name="Hua S.X."/>
        </authorList>
    </citation>
    <scope>NUCLEOTIDE SEQUENCE [LARGE SCALE GENOMIC DNA]</scope>
    <source>
        <strain evidence="4">h7</strain>
    </source>
</reference>
<feature type="compositionally biased region" description="Low complexity" evidence="1">
    <location>
        <begin position="146"/>
        <end position="161"/>
    </location>
</feature>
<dbReference type="AlphaFoldDB" id="A0A0C2XL30"/>
<evidence type="ECO:0000313" key="4">
    <source>
        <dbReference type="Proteomes" id="UP000053424"/>
    </source>
</evidence>
<proteinExistence type="predicted"/>
<gene>
    <name evidence="3" type="ORF">M413DRAFT_19987</name>
</gene>
<keyword evidence="2" id="KW-1133">Transmembrane helix</keyword>
<feature type="compositionally biased region" description="Polar residues" evidence="1">
    <location>
        <begin position="111"/>
        <end position="142"/>
    </location>
</feature>
<reference evidence="4" key="2">
    <citation type="submission" date="2015-01" db="EMBL/GenBank/DDBJ databases">
        <title>Evolutionary Origins and Diversification of the Mycorrhizal Mutualists.</title>
        <authorList>
            <consortium name="DOE Joint Genome Institute"/>
            <consortium name="Mycorrhizal Genomics Consortium"/>
            <person name="Kohler A."/>
            <person name="Kuo A."/>
            <person name="Nagy L.G."/>
            <person name="Floudas D."/>
            <person name="Copeland A."/>
            <person name="Barry K.W."/>
            <person name="Cichocki N."/>
            <person name="Veneault-Fourrey C."/>
            <person name="LaButti K."/>
            <person name="Lindquist E.A."/>
            <person name="Lipzen A."/>
            <person name="Lundell T."/>
            <person name="Morin E."/>
            <person name="Murat C."/>
            <person name="Riley R."/>
            <person name="Ohm R."/>
            <person name="Sun H."/>
            <person name="Tunlid A."/>
            <person name="Henrissat B."/>
            <person name="Grigoriev I.V."/>
            <person name="Hibbett D.S."/>
            <person name="Martin F."/>
        </authorList>
    </citation>
    <scope>NUCLEOTIDE SEQUENCE [LARGE SCALE GENOMIC DNA]</scope>
    <source>
        <strain evidence="4">h7</strain>
    </source>
</reference>
<feature type="transmembrane region" description="Helical" evidence="2">
    <location>
        <begin position="320"/>
        <end position="340"/>
    </location>
</feature>
<dbReference type="EMBL" id="KN831790">
    <property type="protein sequence ID" value="KIM38458.1"/>
    <property type="molecule type" value="Genomic_DNA"/>
</dbReference>
<dbReference type="OrthoDB" id="3057032at2759"/>
<dbReference type="STRING" id="686832.A0A0C2XL30"/>
<keyword evidence="2" id="KW-0472">Membrane</keyword>
<name>A0A0C2XL30_HEBCY</name>
<keyword evidence="4" id="KW-1185">Reference proteome</keyword>
<feature type="region of interest" description="Disordered" evidence="1">
    <location>
        <begin position="30"/>
        <end position="221"/>
    </location>
</feature>
<evidence type="ECO:0000313" key="3">
    <source>
        <dbReference type="EMBL" id="KIM38458.1"/>
    </source>
</evidence>
<feature type="compositionally biased region" description="Polar residues" evidence="1">
    <location>
        <begin position="210"/>
        <end position="221"/>
    </location>
</feature>
<feature type="compositionally biased region" description="Low complexity" evidence="1">
    <location>
        <begin position="195"/>
        <end position="209"/>
    </location>
</feature>